<evidence type="ECO:0000256" key="1">
    <source>
        <dbReference type="ARBA" id="ARBA00000124"/>
    </source>
</evidence>
<comment type="similarity">
    <text evidence="2">Belongs to the glycosyl hydrolase 16 family.</text>
</comment>
<feature type="signal peptide" evidence="6">
    <location>
        <begin position="1"/>
        <end position="19"/>
    </location>
</feature>
<proteinExistence type="inferred from homology"/>
<accession>A0A8K0QVV8</accession>
<evidence type="ECO:0000256" key="3">
    <source>
        <dbReference type="ARBA" id="ARBA00012599"/>
    </source>
</evidence>
<dbReference type="InterPro" id="IPR000757">
    <property type="entry name" value="Beta-glucanase-like"/>
</dbReference>
<protein>
    <recommendedName>
        <fullName evidence="3">endo-1,3(4)-beta-glucanase</fullName>
        <ecNumber evidence="3">3.2.1.6</ecNumber>
    </recommendedName>
</protein>
<dbReference type="CDD" id="cd02181">
    <property type="entry name" value="GH16_fungal_Lam16A_glucanase"/>
    <property type="match status" value="1"/>
</dbReference>
<dbReference type="EMBL" id="JAGMVJ010000023">
    <property type="protein sequence ID" value="KAH7072571.1"/>
    <property type="molecule type" value="Genomic_DNA"/>
</dbReference>
<dbReference type="InterPro" id="IPR013320">
    <property type="entry name" value="ConA-like_dom_sf"/>
</dbReference>
<dbReference type="Pfam" id="PF26113">
    <property type="entry name" value="GH16_XgeA"/>
    <property type="match status" value="1"/>
</dbReference>
<sequence length="333" mass="37887">MRFLFKSSLFCLTVYTVWFFGHVDEYHEHYRLEDDYSLLTFFDKFDFFQDKDPTEGYVDYVSRADALESGLIKVHNSSVYLGVDHSTEAHGRGRRSVRMESKKLYNHGLFIVGLYHMPASICGVWPAFWTFEPNHPWPELGELDIIEGVNSQSHNNIALHTRKGCSISNGGDFTGWVDSYDCHWNAPNQNPNAGCKIIANQTNAYGDTFNMNGGGVFAIEWTSSAIQIWFFPRENIPANVVSDRPTPTSWGLPLAKFSGPCELDTFIRSQTLVFNITFCGGWAGKVWDADPICSKKAKTCEEFVKKYPEEFVHAFWGINSLKTFQWSTSTPGR</sequence>
<dbReference type="Gene3D" id="2.60.120.200">
    <property type="match status" value="1"/>
</dbReference>
<organism evidence="8 9">
    <name type="scientific">Paraphoma chrysanthemicola</name>
    <dbReference type="NCBI Taxonomy" id="798071"/>
    <lineage>
        <taxon>Eukaryota</taxon>
        <taxon>Fungi</taxon>
        <taxon>Dikarya</taxon>
        <taxon>Ascomycota</taxon>
        <taxon>Pezizomycotina</taxon>
        <taxon>Dothideomycetes</taxon>
        <taxon>Pleosporomycetidae</taxon>
        <taxon>Pleosporales</taxon>
        <taxon>Pleosporineae</taxon>
        <taxon>Phaeosphaeriaceae</taxon>
        <taxon>Paraphoma</taxon>
    </lineage>
</organism>
<dbReference type="PROSITE" id="PS51762">
    <property type="entry name" value="GH16_2"/>
    <property type="match status" value="1"/>
</dbReference>
<evidence type="ECO:0000256" key="4">
    <source>
        <dbReference type="ARBA" id="ARBA00022801"/>
    </source>
</evidence>
<keyword evidence="6" id="KW-0732">Signal</keyword>
<dbReference type="OrthoDB" id="192832at2759"/>
<gene>
    <name evidence="8" type="ORF">FB567DRAFT_454934</name>
</gene>
<comment type="caution">
    <text evidence="8">The sequence shown here is derived from an EMBL/GenBank/DDBJ whole genome shotgun (WGS) entry which is preliminary data.</text>
</comment>
<keyword evidence="4" id="KW-0378">Hydrolase</keyword>
<dbReference type="PANTHER" id="PTHR10963">
    <property type="entry name" value="GLYCOSYL HYDROLASE-RELATED"/>
    <property type="match status" value="1"/>
</dbReference>
<dbReference type="InterPro" id="IPR050546">
    <property type="entry name" value="Glycosyl_Hydrlase_16"/>
</dbReference>
<dbReference type="GO" id="GO:0009251">
    <property type="term" value="P:glucan catabolic process"/>
    <property type="evidence" value="ECO:0007669"/>
    <property type="project" value="TreeGrafter"/>
</dbReference>
<evidence type="ECO:0000313" key="8">
    <source>
        <dbReference type="EMBL" id="KAH7072571.1"/>
    </source>
</evidence>
<dbReference type="GO" id="GO:0052861">
    <property type="term" value="F:endo-1,3(4)-beta-glucanase activity"/>
    <property type="evidence" value="ECO:0007669"/>
    <property type="project" value="UniProtKB-EC"/>
</dbReference>
<feature type="domain" description="GH16" evidence="7">
    <location>
        <begin position="34"/>
        <end position="312"/>
    </location>
</feature>
<keyword evidence="9" id="KW-1185">Reference proteome</keyword>
<evidence type="ECO:0000313" key="9">
    <source>
        <dbReference type="Proteomes" id="UP000813461"/>
    </source>
</evidence>
<keyword evidence="5" id="KW-0326">Glycosidase</keyword>
<dbReference type="SUPFAM" id="SSF49899">
    <property type="entry name" value="Concanavalin A-like lectins/glucanases"/>
    <property type="match status" value="1"/>
</dbReference>
<evidence type="ECO:0000256" key="5">
    <source>
        <dbReference type="ARBA" id="ARBA00023295"/>
    </source>
</evidence>
<evidence type="ECO:0000259" key="7">
    <source>
        <dbReference type="PROSITE" id="PS51762"/>
    </source>
</evidence>
<comment type="catalytic activity">
    <reaction evidence="1">
        <text>Endohydrolysis of (1-&gt;3)- or (1-&gt;4)-linkages in beta-D-glucans when the glucose residue whose reducing group is involved in the linkage to be hydrolyzed is itself substituted at C-3.</text>
        <dbReference type="EC" id="3.2.1.6"/>
    </reaction>
</comment>
<name>A0A8K0QVV8_9PLEO</name>
<dbReference type="AlphaFoldDB" id="A0A8K0QVV8"/>
<dbReference type="FunFam" id="2.60.120.200:FF:000114">
    <property type="entry name" value="Probable endo-1,3(4)-beta-glucanase NFIA_089530"/>
    <property type="match status" value="1"/>
</dbReference>
<dbReference type="Proteomes" id="UP000813461">
    <property type="component" value="Unassembled WGS sequence"/>
</dbReference>
<evidence type="ECO:0000256" key="6">
    <source>
        <dbReference type="SAM" id="SignalP"/>
    </source>
</evidence>
<feature type="chain" id="PRO_5035477068" description="endo-1,3(4)-beta-glucanase" evidence="6">
    <location>
        <begin position="20"/>
        <end position="333"/>
    </location>
</feature>
<dbReference type="EC" id="3.2.1.6" evidence="3"/>
<reference evidence="8" key="1">
    <citation type="journal article" date="2021" name="Nat. Commun.">
        <title>Genetic determinants of endophytism in the Arabidopsis root mycobiome.</title>
        <authorList>
            <person name="Mesny F."/>
            <person name="Miyauchi S."/>
            <person name="Thiergart T."/>
            <person name="Pickel B."/>
            <person name="Atanasova L."/>
            <person name="Karlsson M."/>
            <person name="Huettel B."/>
            <person name="Barry K.W."/>
            <person name="Haridas S."/>
            <person name="Chen C."/>
            <person name="Bauer D."/>
            <person name="Andreopoulos W."/>
            <person name="Pangilinan J."/>
            <person name="LaButti K."/>
            <person name="Riley R."/>
            <person name="Lipzen A."/>
            <person name="Clum A."/>
            <person name="Drula E."/>
            <person name="Henrissat B."/>
            <person name="Kohler A."/>
            <person name="Grigoriev I.V."/>
            <person name="Martin F.M."/>
            <person name="Hacquard S."/>
        </authorList>
    </citation>
    <scope>NUCLEOTIDE SEQUENCE</scope>
    <source>
        <strain evidence="8">MPI-SDFR-AT-0120</strain>
    </source>
</reference>
<evidence type="ECO:0000256" key="2">
    <source>
        <dbReference type="ARBA" id="ARBA00006865"/>
    </source>
</evidence>
<dbReference type="PANTHER" id="PTHR10963:SF24">
    <property type="entry name" value="GLYCOSIDASE C21B10.07-RELATED"/>
    <property type="match status" value="1"/>
</dbReference>